<keyword evidence="3" id="KW-1185">Reference proteome</keyword>
<dbReference type="HOGENOM" id="CLU_056435_5_1_5"/>
<dbReference type="eggNOG" id="COG2230">
    <property type="taxonomic scope" value="Bacteria"/>
</dbReference>
<evidence type="ECO:0000313" key="2">
    <source>
        <dbReference type="EMBL" id="AGI72580.1"/>
    </source>
</evidence>
<dbReference type="Proteomes" id="UP000004688">
    <property type="component" value="Chromosome"/>
</dbReference>
<organism evidence="2 3">
    <name type="scientific">Octadecabacter arcticus 238</name>
    <dbReference type="NCBI Taxonomy" id="391616"/>
    <lineage>
        <taxon>Bacteria</taxon>
        <taxon>Pseudomonadati</taxon>
        <taxon>Pseudomonadota</taxon>
        <taxon>Alphaproteobacteria</taxon>
        <taxon>Rhodobacterales</taxon>
        <taxon>Roseobacteraceae</taxon>
        <taxon>Octadecabacter</taxon>
    </lineage>
</organism>
<sequence length="197" mass="21629">MWEDRFAAEDGYLFGREPSGVLAANSWLALPSQSVLCAADGEGRNAVHLARHGMNVTAFDMSVTAVGRATALARESGVEVQTHVSEWNQWDWTLQFDMVVGIFIQFVGQQQRAKQFADMTRALRTGGRIVLHGYRPEQIGRGTGGPPTAENMYTQAELHEVFAGWIVERSASYECDQTSGSAHVGKAALIDFIARKP</sequence>
<dbReference type="OrthoDB" id="9786503at2"/>
<dbReference type="EMBL" id="CP003742">
    <property type="protein sequence ID" value="AGI72580.1"/>
    <property type="molecule type" value="Genomic_DNA"/>
</dbReference>
<dbReference type="STRING" id="391616.OA238_c25310"/>
<reference evidence="2 3" key="1">
    <citation type="journal article" date="2013" name="PLoS ONE">
        <title>Poles Apart: Arctic and Antarctic Octadecabacter strains Share High Genome Plasticity and a New Type of Xanthorhodopsin.</title>
        <authorList>
            <person name="Vollmers J."/>
            <person name="Voget S."/>
            <person name="Dietrich S."/>
            <person name="Gollnow K."/>
            <person name="Smits M."/>
            <person name="Meyer K."/>
            <person name="Brinkhoff T."/>
            <person name="Simon M."/>
            <person name="Daniel R."/>
        </authorList>
    </citation>
    <scope>NUCLEOTIDE SEQUENCE [LARGE SCALE GENOMIC DNA]</scope>
    <source>
        <strain evidence="2 3">238</strain>
    </source>
</reference>
<protein>
    <recommendedName>
        <fullName evidence="1">Methyltransferase domain-containing protein</fullName>
    </recommendedName>
</protein>
<gene>
    <name evidence="2" type="ORF">OA238_c25310</name>
</gene>
<dbReference type="SUPFAM" id="SSF53335">
    <property type="entry name" value="S-adenosyl-L-methionine-dependent methyltransferases"/>
    <property type="match status" value="1"/>
</dbReference>
<evidence type="ECO:0000259" key="1">
    <source>
        <dbReference type="Pfam" id="PF13649"/>
    </source>
</evidence>
<dbReference type="KEGG" id="oar:OA238_c25310"/>
<dbReference type="RefSeq" id="WP_015495649.1">
    <property type="nucleotide sequence ID" value="NC_020908.1"/>
</dbReference>
<name>M9RRZ1_9RHOB</name>
<accession>M9RRZ1</accession>
<evidence type="ECO:0000313" key="3">
    <source>
        <dbReference type="Proteomes" id="UP000004688"/>
    </source>
</evidence>
<feature type="domain" description="Methyltransferase" evidence="1">
    <location>
        <begin position="35"/>
        <end position="127"/>
    </location>
</feature>
<dbReference type="Gene3D" id="3.40.50.150">
    <property type="entry name" value="Vaccinia Virus protein VP39"/>
    <property type="match status" value="1"/>
</dbReference>
<proteinExistence type="predicted"/>
<dbReference type="CDD" id="cd02440">
    <property type="entry name" value="AdoMet_MTases"/>
    <property type="match status" value="1"/>
</dbReference>
<dbReference type="InterPro" id="IPR041698">
    <property type="entry name" value="Methyltransf_25"/>
</dbReference>
<dbReference type="InterPro" id="IPR029063">
    <property type="entry name" value="SAM-dependent_MTases_sf"/>
</dbReference>
<dbReference type="Pfam" id="PF13649">
    <property type="entry name" value="Methyltransf_25"/>
    <property type="match status" value="1"/>
</dbReference>
<dbReference type="AlphaFoldDB" id="M9RRZ1"/>